<gene>
    <name evidence="1" type="ORF">C4H11_11180</name>
</gene>
<organism evidence="1 2">
    <name type="scientific">Bacteroides zoogleoformans</name>
    <dbReference type="NCBI Taxonomy" id="28119"/>
    <lineage>
        <taxon>Bacteria</taxon>
        <taxon>Pseudomonadati</taxon>
        <taxon>Bacteroidota</taxon>
        <taxon>Bacteroidia</taxon>
        <taxon>Bacteroidales</taxon>
        <taxon>Bacteroidaceae</taxon>
        <taxon>Bacteroides</taxon>
    </lineage>
</organism>
<sequence>MKKRKNNVSAVLLRINSVSAPHQVRIISVPPPYQLRIRVPLCGVDTEVVRTWYGSERCVRDFSDADDAD</sequence>
<dbReference type="EMBL" id="CP027231">
    <property type="protein sequence ID" value="AVM53418.1"/>
    <property type="molecule type" value="Genomic_DNA"/>
</dbReference>
<keyword evidence="2" id="KW-1185">Reference proteome</keyword>
<proteinExistence type="predicted"/>
<evidence type="ECO:0000313" key="1">
    <source>
        <dbReference type="EMBL" id="AVM53418.1"/>
    </source>
</evidence>
<protein>
    <submittedName>
        <fullName evidence="1">Uncharacterized protein</fullName>
    </submittedName>
</protein>
<dbReference type="Proteomes" id="UP000238304">
    <property type="component" value="Chromosome"/>
</dbReference>
<evidence type="ECO:0000313" key="2">
    <source>
        <dbReference type="Proteomes" id="UP000238304"/>
    </source>
</evidence>
<reference evidence="1 2" key="1">
    <citation type="submission" date="2018-02" db="EMBL/GenBank/DDBJ databases">
        <authorList>
            <person name="Holder M.E."/>
            <person name="Ajami N.J."/>
            <person name="Petrosino J.F."/>
        </authorList>
    </citation>
    <scope>NUCLEOTIDE SEQUENCE [LARGE SCALE GENOMIC DNA]</scope>
    <source>
        <strain evidence="1 2">ATCC 33285</strain>
    </source>
</reference>
<accession>A0ABM6T9P2</accession>
<dbReference type="RefSeq" id="WP_106042063.1">
    <property type="nucleotide sequence ID" value="NZ_CP027231.1"/>
</dbReference>
<name>A0ABM6T9P2_9BACE</name>